<protein>
    <recommendedName>
        <fullName evidence="12">Endopeptidase Rz</fullName>
    </recommendedName>
</protein>
<keyword evidence="1" id="KW-1030">Host cell inner membrane</keyword>
<organism evidence="10 11">
    <name type="scientific">Pectobacterium phage DU_PP_II</name>
    <dbReference type="NCBI Taxonomy" id="2041489"/>
    <lineage>
        <taxon>Viruses</taxon>
        <taxon>Duplodnaviria</taxon>
        <taxon>Heunggongvirae</taxon>
        <taxon>Uroviricota</taxon>
        <taxon>Caudoviricetes</taxon>
        <taxon>Autographivirales</taxon>
        <taxon>Autotranscriptaviridae</taxon>
        <taxon>Studiervirinae</taxon>
        <taxon>Unyawovirus</taxon>
        <taxon>Unyawovirus DUPPII</taxon>
    </lineage>
</organism>
<evidence type="ECO:0000256" key="4">
    <source>
        <dbReference type="ARBA" id="ARBA00022852"/>
    </source>
</evidence>
<keyword evidence="9" id="KW-1188">Viral release from host cell</keyword>
<keyword evidence="9" id="KW-0578">Host cell lysis by virus</keyword>
<evidence type="ECO:0000256" key="3">
    <source>
        <dbReference type="ARBA" id="ARBA00022692"/>
    </source>
</evidence>
<dbReference type="Pfam" id="PF03245">
    <property type="entry name" value="Phage_lysis"/>
    <property type="match status" value="1"/>
</dbReference>
<evidence type="ECO:0000256" key="2">
    <source>
        <dbReference type="ARBA" id="ARBA00022511"/>
    </source>
</evidence>
<evidence type="ECO:0000256" key="7">
    <source>
        <dbReference type="ARBA" id="ARBA00022989"/>
    </source>
</evidence>
<reference evidence="10 11" key="1">
    <citation type="submission" date="2017-09" db="EMBL/GenBank/DDBJ databases">
        <title>Complete genome sequence of bacteriophage (DU_PP_II) infecting Pectobacterium spp.</title>
        <authorList>
            <person name="Park T.-H."/>
        </authorList>
    </citation>
    <scope>NUCLEOTIDE SEQUENCE [LARGE SCALE GENOMIC DNA]</scope>
</reference>
<evidence type="ECO:0008006" key="12">
    <source>
        <dbReference type="Google" id="ProtNLM"/>
    </source>
</evidence>
<evidence type="ECO:0000256" key="8">
    <source>
        <dbReference type="ARBA" id="ARBA00023136"/>
    </source>
</evidence>
<keyword evidence="6" id="KW-0735">Signal-anchor</keyword>
<gene>
    <name evidence="10" type="ORF">P2B40kb_p040</name>
</gene>
<sequence>MVELFKRLLPIIIMVGLFASGWQLGSNHKDNQWKEEVRIEYIKKVDATKQTQTEVNAISKKYQEDLEGLEGSTDRVIADLRADNKRLRVNVKTTGSPDGNGRCIFDGKADLDEGTAKRLIGITQRGDAHIEALQATIRSLQGSKVGVGE</sequence>
<dbReference type="Proteomes" id="UP000241876">
    <property type="component" value="Genome"/>
</dbReference>
<dbReference type="PIRSF" id="PIRSF004485">
    <property type="entry name" value="T7_18-5_prd"/>
    <property type="match status" value="1"/>
</dbReference>
<evidence type="ECO:0000313" key="11">
    <source>
        <dbReference type="Proteomes" id="UP000241876"/>
    </source>
</evidence>
<keyword evidence="3" id="KW-0812">Transmembrane</keyword>
<evidence type="ECO:0000256" key="9">
    <source>
        <dbReference type="ARBA" id="ARBA00023142"/>
    </source>
</evidence>
<evidence type="ECO:0000313" key="10">
    <source>
        <dbReference type="EMBL" id="ATS93707.1"/>
    </source>
</evidence>
<dbReference type="InterPro" id="IPR004929">
    <property type="entry name" value="I-spanin"/>
</dbReference>
<proteinExistence type="predicted"/>
<evidence type="ECO:0000256" key="1">
    <source>
        <dbReference type="ARBA" id="ARBA00022445"/>
    </source>
</evidence>
<evidence type="ECO:0000256" key="5">
    <source>
        <dbReference type="ARBA" id="ARBA00022870"/>
    </source>
</evidence>
<keyword evidence="8" id="KW-0472">Membrane</keyword>
<keyword evidence="7" id="KW-1133">Transmembrane helix</keyword>
<keyword evidence="11" id="KW-1185">Reference proteome</keyword>
<dbReference type="InterPro" id="IPR016417">
    <property type="entry name" value="I-spanin_T7likevirus"/>
</dbReference>
<keyword evidence="2" id="KW-1032">Host cell membrane</keyword>
<evidence type="ECO:0000256" key="6">
    <source>
        <dbReference type="ARBA" id="ARBA00022968"/>
    </source>
</evidence>
<dbReference type="EMBL" id="MF979561">
    <property type="protein sequence ID" value="ATS93707.1"/>
    <property type="molecule type" value="Genomic_DNA"/>
</dbReference>
<keyword evidence="5" id="KW-1043">Host membrane</keyword>
<accession>A0A2D2W5Z0</accession>
<name>A0A2D2W5Z0_9CAUD</name>
<dbReference type="GO" id="GO:0044659">
    <property type="term" value="P:viral release from host cell by cytolysis"/>
    <property type="evidence" value="ECO:0007669"/>
    <property type="project" value="InterPro"/>
</dbReference>
<keyword evidence="4" id="KW-0204">Cytolysis</keyword>